<dbReference type="InterPro" id="IPR029044">
    <property type="entry name" value="Nucleotide-diphossugar_trans"/>
</dbReference>
<dbReference type="GO" id="GO:0000462">
    <property type="term" value="P:maturation of SSU-rRNA from tricistronic rRNA transcript (SSU-rRNA, 5.8S rRNA, LSU-rRNA)"/>
    <property type="evidence" value="ECO:0007669"/>
    <property type="project" value="TreeGrafter"/>
</dbReference>
<keyword evidence="4" id="KW-1185">Reference proteome</keyword>
<dbReference type="GO" id="GO:0032040">
    <property type="term" value="C:small-subunit processome"/>
    <property type="evidence" value="ECO:0007669"/>
    <property type="project" value="TreeGrafter"/>
</dbReference>
<evidence type="ECO:0000256" key="2">
    <source>
        <dbReference type="SAM" id="Phobius"/>
    </source>
</evidence>
<accession>A0A9P5UAX5</accession>
<keyword evidence="2" id="KW-1133">Transmembrane helix</keyword>
<dbReference type="Gene3D" id="3.90.550.20">
    <property type="match status" value="1"/>
</dbReference>
<name>A0A9P5UAX5_9AGAR</name>
<organism evidence="3 4">
    <name type="scientific">Rhodocollybia butyracea</name>
    <dbReference type="NCBI Taxonomy" id="206335"/>
    <lineage>
        <taxon>Eukaryota</taxon>
        <taxon>Fungi</taxon>
        <taxon>Dikarya</taxon>
        <taxon>Basidiomycota</taxon>
        <taxon>Agaricomycotina</taxon>
        <taxon>Agaricomycetes</taxon>
        <taxon>Agaricomycetidae</taxon>
        <taxon>Agaricales</taxon>
        <taxon>Marasmiineae</taxon>
        <taxon>Omphalotaceae</taxon>
        <taxon>Rhodocollybia</taxon>
    </lineage>
</organism>
<proteinExistence type="predicted"/>
<dbReference type="PANTHER" id="PTHR22851">
    <property type="entry name" value="U3 SMALL NUCLEOLAR RNA U3 SNORNA ASSOCIATED PROTEIN"/>
    <property type="match status" value="1"/>
</dbReference>
<gene>
    <name evidence="3" type="ORF">BDP27DRAFT_1318398</name>
</gene>
<reference evidence="3" key="1">
    <citation type="submission" date="2020-11" db="EMBL/GenBank/DDBJ databases">
        <authorList>
            <consortium name="DOE Joint Genome Institute"/>
            <person name="Ahrendt S."/>
            <person name="Riley R."/>
            <person name="Andreopoulos W."/>
            <person name="Labutti K."/>
            <person name="Pangilinan J."/>
            <person name="Ruiz-Duenas F.J."/>
            <person name="Barrasa J.M."/>
            <person name="Sanchez-Garcia M."/>
            <person name="Camarero S."/>
            <person name="Miyauchi S."/>
            <person name="Serrano A."/>
            <person name="Linde D."/>
            <person name="Babiker R."/>
            <person name="Drula E."/>
            <person name="Ayuso-Fernandez I."/>
            <person name="Pacheco R."/>
            <person name="Padilla G."/>
            <person name="Ferreira P."/>
            <person name="Barriuso J."/>
            <person name="Kellner H."/>
            <person name="Castanera R."/>
            <person name="Alfaro M."/>
            <person name="Ramirez L."/>
            <person name="Pisabarro A.G."/>
            <person name="Kuo A."/>
            <person name="Tritt A."/>
            <person name="Lipzen A."/>
            <person name="He G."/>
            <person name="Yan M."/>
            <person name="Ng V."/>
            <person name="Cullen D."/>
            <person name="Martin F."/>
            <person name="Rosso M.-N."/>
            <person name="Henrissat B."/>
            <person name="Hibbett D."/>
            <person name="Martinez A.T."/>
            <person name="Grigoriev I.V."/>
        </authorList>
    </citation>
    <scope>NUCLEOTIDE SEQUENCE</scope>
    <source>
        <strain evidence="3">AH 40177</strain>
    </source>
</reference>
<sequence length="701" mass="80832">MSQHIHLRAPSGSTRRSSRGSSDSDALPKFYSENRPFYHSRSTTPWLVPFSLIIPFRRRIRLWIPNIRGLHRASLVKFGRKRGSFLIALVYLLFVFFVFAVAHRFGSKKKTWPGVPSTTLVFEKEDLQRIWEWEIASGHHPSIRPVPAEYNLEIQPKNPSLPHAGSYRLYLDGSSHGSNGIAYPPRPKPGSVADLDILMRHCDFATNSYVRDCLEVLRIGGGLDSGKRVRRVVPDEWKYVFVQDSEHIHAPPPTPPSTSDSMRPGPGLVRGEREDITFTKSRHATWEPSPISLPLIQNPLALPYCDPENPRIFHMFWSGDFTDKPYLAILSFLYTQNLGLHGDSNSTICSPKLWLWLNPGFMLTLKNPTLSREKFDKIIHNQWAAPFLHPRFKNIVEFKFWNTTEQLDAVSELRDDWRSAPTLFNSGGHTIHVTGMPRTWGGAHEEEIATPTSVVESQPNSTTSATLPPVYTEPEKVAVVLSDMARFLLCHRFGGVYLDADTLFLRDWEELWGWRGAFAYRWSYHDNYNTAALKMSKNSALGTFILRTALKNDFDFHPMTVTNYMKDARMEDLLFRLPDAMFDSAWLNMEGYQRERPPQPYFSRFEEFFETPQQNSATPPVVGFDGFFRGAFSYHFHNSWSRLNDPSRNFPDLGFRFARDTDIFVPKPDPQDFNWSTVLKRTFEAYLRGEIPNMYGEWIKY</sequence>
<dbReference type="AlphaFoldDB" id="A0A9P5UAX5"/>
<dbReference type="PANTHER" id="PTHR22851:SF1">
    <property type="entry name" value="GLYCOSYLTRANSFERASE FAMILY 32 PROTEIN"/>
    <property type="match status" value="1"/>
</dbReference>
<keyword evidence="2" id="KW-0812">Transmembrane</keyword>
<dbReference type="EMBL" id="JADNRY010000017">
    <property type="protein sequence ID" value="KAF9073500.1"/>
    <property type="molecule type" value="Genomic_DNA"/>
</dbReference>
<protein>
    <recommendedName>
        <fullName evidence="5">Glycosyltransferase family 32 protein</fullName>
    </recommendedName>
</protein>
<keyword evidence="2" id="KW-0472">Membrane</keyword>
<feature type="compositionally biased region" description="Low complexity" evidence="1">
    <location>
        <begin position="11"/>
        <end position="25"/>
    </location>
</feature>
<evidence type="ECO:0000313" key="3">
    <source>
        <dbReference type="EMBL" id="KAF9073500.1"/>
    </source>
</evidence>
<feature type="transmembrane region" description="Helical" evidence="2">
    <location>
        <begin position="85"/>
        <end position="106"/>
    </location>
</feature>
<evidence type="ECO:0000313" key="4">
    <source>
        <dbReference type="Proteomes" id="UP000772434"/>
    </source>
</evidence>
<dbReference type="SUPFAM" id="SSF53448">
    <property type="entry name" value="Nucleotide-diphospho-sugar transferases"/>
    <property type="match status" value="1"/>
</dbReference>
<evidence type="ECO:0000256" key="1">
    <source>
        <dbReference type="SAM" id="MobiDB-lite"/>
    </source>
</evidence>
<dbReference type="Proteomes" id="UP000772434">
    <property type="component" value="Unassembled WGS sequence"/>
</dbReference>
<dbReference type="OrthoDB" id="108365at2759"/>
<dbReference type="InterPro" id="IPR051733">
    <property type="entry name" value="WD_repeat_DCAF13/WDSOF1"/>
</dbReference>
<feature type="region of interest" description="Disordered" evidence="1">
    <location>
        <begin position="1"/>
        <end position="27"/>
    </location>
</feature>
<evidence type="ECO:0008006" key="5">
    <source>
        <dbReference type="Google" id="ProtNLM"/>
    </source>
</evidence>
<comment type="caution">
    <text evidence="3">The sequence shown here is derived from an EMBL/GenBank/DDBJ whole genome shotgun (WGS) entry which is preliminary data.</text>
</comment>